<dbReference type="GO" id="GO:0016787">
    <property type="term" value="F:hydrolase activity"/>
    <property type="evidence" value="ECO:0007669"/>
    <property type="project" value="UniProtKB-KW"/>
</dbReference>
<dbReference type="SUPFAM" id="SSF48208">
    <property type="entry name" value="Six-hairpin glycosidases"/>
    <property type="match status" value="1"/>
</dbReference>
<organism evidence="3 4">
    <name type="scientific">Streptomyces xantholiticus</name>
    <dbReference type="NCBI Taxonomy" id="68285"/>
    <lineage>
        <taxon>Bacteria</taxon>
        <taxon>Bacillati</taxon>
        <taxon>Actinomycetota</taxon>
        <taxon>Actinomycetes</taxon>
        <taxon>Kitasatosporales</taxon>
        <taxon>Streptomycetaceae</taxon>
        <taxon>Streptomyces</taxon>
    </lineage>
</organism>
<dbReference type="PANTHER" id="PTHR31616">
    <property type="entry name" value="TREHALASE"/>
    <property type="match status" value="1"/>
</dbReference>
<dbReference type="Pfam" id="PF19291">
    <property type="entry name" value="TREH_N"/>
    <property type="match status" value="1"/>
</dbReference>
<dbReference type="PANTHER" id="PTHR31616:SF0">
    <property type="entry name" value="GLUCAN 1,4-ALPHA-GLUCOSIDASE"/>
    <property type="match status" value="1"/>
</dbReference>
<dbReference type="InterPro" id="IPR011613">
    <property type="entry name" value="GH15-like"/>
</dbReference>
<dbReference type="Proteomes" id="UP001445472">
    <property type="component" value="Unassembled WGS sequence"/>
</dbReference>
<accession>A0ABV1V7L8</accession>
<evidence type="ECO:0000313" key="3">
    <source>
        <dbReference type="EMBL" id="MER6618532.1"/>
    </source>
</evidence>
<evidence type="ECO:0000259" key="1">
    <source>
        <dbReference type="Pfam" id="PF00723"/>
    </source>
</evidence>
<dbReference type="InterPro" id="IPR045582">
    <property type="entry name" value="Trehalase-like_N"/>
</dbReference>
<dbReference type="InterPro" id="IPR008928">
    <property type="entry name" value="6-hairpin_glycosidase_sf"/>
</dbReference>
<dbReference type="EMBL" id="JBEPBX010000066">
    <property type="protein sequence ID" value="MER6618532.1"/>
    <property type="molecule type" value="Genomic_DNA"/>
</dbReference>
<evidence type="ECO:0000259" key="2">
    <source>
        <dbReference type="Pfam" id="PF19291"/>
    </source>
</evidence>
<keyword evidence="3" id="KW-0378">Hydrolase</keyword>
<dbReference type="RefSeq" id="WP_351979351.1">
    <property type="nucleotide sequence ID" value="NZ_JBEPBX010000066.1"/>
</dbReference>
<gene>
    <name evidence="3" type="ORF">ABT276_35630</name>
</gene>
<name>A0ABV1V7L8_9ACTN</name>
<comment type="caution">
    <text evidence="3">The sequence shown here is derived from an EMBL/GenBank/DDBJ whole genome shotgun (WGS) entry which is preliminary data.</text>
</comment>
<protein>
    <submittedName>
        <fullName evidence="3">Glycoside hydrolase family 15 protein</fullName>
    </submittedName>
</protein>
<keyword evidence="4" id="KW-1185">Reference proteome</keyword>
<feature type="domain" description="GH15-like" evidence="1">
    <location>
        <begin position="233"/>
        <end position="595"/>
    </location>
</feature>
<evidence type="ECO:0000313" key="4">
    <source>
        <dbReference type="Proteomes" id="UP001445472"/>
    </source>
</evidence>
<sequence>MNPTTLSALERHDGYLPIADHGLIGDGRGSALVGRDGAISFMCVPRFDSPPLFCALLDRHRGGRFLIAPHDVRRSTQRYVPDTAVLVTEMQTPTGTVELTDAFALHPGARLEVSGRPGMGRLLRSARVTRGEVDLHVSLRTRGGARLTRAASGWHVDCPRQQLHLRLACSHPLTELDTTLHITAGEQLALMLDWEPHTPHSAPCEAVETALAETVRVWHRWSADVVGDVPQPDLVRRSTITLKLLDYMDNGAIVAAPTSSLPECIGGARNWDYRYTWIRDAAYAVFALRRIGLPKEAGRFLEWALTTAQWQDHPRVLYNVDGRAPGPETMDDELEGYRNSRPVRWGNAAAEQVQHDVYGEILDCAFQWSATGGTLGSHLWQRLAGLAHRARTAWNTPDHGIWEVRTPGRPFTYSAAMCQVALDRAARLSHRLDLPGDAEAWAKQAHNLTERILTEAWDDEAGALTEHLGPGTALDSSLLALPLRRVVPADHPRMVATTRAIADRLGAGNGLLYRYLPTHSPDGIDQPEGAFLLCSFWLVDNLAGQGRVDEARELFDKLCAYANPLGLLPEQVEPTTGTFLGNFPQGLSHVGLISSAVVLARTLRGARPELSTQAWFAPAPTARQ</sequence>
<proteinExistence type="predicted"/>
<dbReference type="Pfam" id="PF00723">
    <property type="entry name" value="Glyco_hydro_15"/>
    <property type="match status" value="1"/>
</dbReference>
<reference evidence="3 4" key="1">
    <citation type="submission" date="2024-06" db="EMBL/GenBank/DDBJ databases">
        <title>The Natural Products Discovery Center: Release of the First 8490 Sequenced Strains for Exploring Actinobacteria Biosynthetic Diversity.</title>
        <authorList>
            <person name="Kalkreuter E."/>
            <person name="Kautsar S.A."/>
            <person name="Yang D."/>
            <person name="Bader C.D."/>
            <person name="Teijaro C.N."/>
            <person name="Fluegel L."/>
            <person name="Davis C.M."/>
            <person name="Simpson J.R."/>
            <person name="Lauterbach L."/>
            <person name="Steele A.D."/>
            <person name="Gui C."/>
            <person name="Meng S."/>
            <person name="Li G."/>
            <person name="Viehrig K."/>
            <person name="Ye F."/>
            <person name="Su P."/>
            <person name="Kiefer A.F."/>
            <person name="Nichols A."/>
            <person name="Cepeda A.J."/>
            <person name="Yan W."/>
            <person name="Fan B."/>
            <person name="Jiang Y."/>
            <person name="Adhikari A."/>
            <person name="Zheng C.-J."/>
            <person name="Schuster L."/>
            <person name="Cowan T.M."/>
            <person name="Smanski M.J."/>
            <person name="Chevrette M.G."/>
            <person name="De Carvalho L.P.S."/>
            <person name="Shen B."/>
        </authorList>
    </citation>
    <scope>NUCLEOTIDE SEQUENCE [LARGE SCALE GENOMIC DNA]</scope>
    <source>
        <strain evidence="3 4">NPDC000837</strain>
    </source>
</reference>
<feature type="domain" description="Trehalase-like N-terminal" evidence="2">
    <location>
        <begin position="17"/>
        <end position="90"/>
    </location>
</feature>
<dbReference type="InterPro" id="IPR012341">
    <property type="entry name" value="6hp_glycosidase-like_sf"/>
</dbReference>
<dbReference type="Gene3D" id="1.50.10.10">
    <property type="match status" value="1"/>
</dbReference>